<comment type="caution">
    <text evidence="1">The sequence shown here is derived from an EMBL/GenBank/DDBJ whole genome shotgun (WGS) entry which is preliminary data.</text>
</comment>
<protein>
    <submittedName>
        <fullName evidence="1">Uncharacterized protein</fullName>
    </submittedName>
</protein>
<name>A0AA39FXE0_9HYME</name>
<dbReference type="Proteomes" id="UP001168990">
    <property type="component" value="Unassembled WGS sequence"/>
</dbReference>
<dbReference type="AlphaFoldDB" id="A0AA39FXE0"/>
<gene>
    <name evidence="1" type="ORF">PV328_001072</name>
</gene>
<evidence type="ECO:0000313" key="1">
    <source>
        <dbReference type="EMBL" id="KAK0176974.1"/>
    </source>
</evidence>
<reference evidence="1" key="1">
    <citation type="journal article" date="2023" name="bioRxiv">
        <title>Scaffold-level genome assemblies of two parasitoid biocontrol wasps reveal the parthenogenesis mechanism and an associated novel virus.</title>
        <authorList>
            <person name="Inwood S."/>
            <person name="Skelly J."/>
            <person name="Guhlin J."/>
            <person name="Harrop T."/>
            <person name="Goldson S."/>
            <person name="Dearden P."/>
        </authorList>
    </citation>
    <scope>NUCLEOTIDE SEQUENCE</scope>
    <source>
        <strain evidence="1">Irish</strain>
        <tissue evidence="1">Whole body</tissue>
    </source>
</reference>
<keyword evidence="2" id="KW-1185">Reference proteome</keyword>
<organism evidence="1 2">
    <name type="scientific">Microctonus aethiopoides</name>
    <dbReference type="NCBI Taxonomy" id="144406"/>
    <lineage>
        <taxon>Eukaryota</taxon>
        <taxon>Metazoa</taxon>
        <taxon>Ecdysozoa</taxon>
        <taxon>Arthropoda</taxon>
        <taxon>Hexapoda</taxon>
        <taxon>Insecta</taxon>
        <taxon>Pterygota</taxon>
        <taxon>Neoptera</taxon>
        <taxon>Endopterygota</taxon>
        <taxon>Hymenoptera</taxon>
        <taxon>Apocrita</taxon>
        <taxon>Ichneumonoidea</taxon>
        <taxon>Braconidae</taxon>
        <taxon>Euphorinae</taxon>
        <taxon>Microctonus</taxon>
    </lineage>
</organism>
<sequence>MKVPSTYTCGLGLLGTPQKKNAPLTLPQGTTQEIHLETSIQFNVVVLIIEFQPAIPQATSLGDMNGQQCASKLGSLKKFCESYKDHNFKRGNDRRAWQHFQAATCMHGSDVVGASSAWRLRTRNLSLTMLNVMVTVEC</sequence>
<accession>A0AA39FXE0</accession>
<proteinExistence type="predicted"/>
<dbReference type="EMBL" id="JAQQBS010000001">
    <property type="protein sequence ID" value="KAK0176974.1"/>
    <property type="molecule type" value="Genomic_DNA"/>
</dbReference>
<evidence type="ECO:0000313" key="2">
    <source>
        <dbReference type="Proteomes" id="UP001168990"/>
    </source>
</evidence>
<reference evidence="1" key="2">
    <citation type="submission" date="2023-03" db="EMBL/GenBank/DDBJ databases">
        <authorList>
            <person name="Inwood S.N."/>
            <person name="Skelly J.G."/>
            <person name="Guhlin J."/>
            <person name="Harrop T.W.R."/>
            <person name="Goldson S.G."/>
            <person name="Dearden P.K."/>
        </authorList>
    </citation>
    <scope>NUCLEOTIDE SEQUENCE</scope>
    <source>
        <strain evidence="1">Irish</strain>
        <tissue evidence="1">Whole body</tissue>
    </source>
</reference>